<comment type="caution">
    <text evidence="1">The sequence shown here is derived from an EMBL/GenBank/DDBJ whole genome shotgun (WGS) entry which is preliminary data.</text>
</comment>
<reference evidence="1" key="1">
    <citation type="journal article" date="2015" name="Nature">
        <title>Complex archaea that bridge the gap between prokaryotes and eukaryotes.</title>
        <authorList>
            <person name="Spang A."/>
            <person name="Saw J.H."/>
            <person name="Jorgensen S.L."/>
            <person name="Zaremba-Niedzwiedzka K."/>
            <person name="Martijn J."/>
            <person name="Lind A.E."/>
            <person name="van Eijk R."/>
            <person name="Schleper C."/>
            <person name="Guy L."/>
            <person name="Ettema T.J."/>
        </authorList>
    </citation>
    <scope>NUCLEOTIDE SEQUENCE</scope>
</reference>
<dbReference type="EMBL" id="LAZR01015989">
    <property type="protein sequence ID" value="KKM06455.1"/>
    <property type="molecule type" value="Genomic_DNA"/>
</dbReference>
<accession>A0A0F9H5Y0</accession>
<evidence type="ECO:0000313" key="1">
    <source>
        <dbReference type="EMBL" id="KKM06455.1"/>
    </source>
</evidence>
<organism evidence="1">
    <name type="scientific">marine sediment metagenome</name>
    <dbReference type="NCBI Taxonomy" id="412755"/>
    <lineage>
        <taxon>unclassified sequences</taxon>
        <taxon>metagenomes</taxon>
        <taxon>ecological metagenomes</taxon>
    </lineage>
</organism>
<sequence length="95" mass="10918">MFKCIDKTELAQKITGVLIYTQFAAWIEPEPKCIASEQAIAREKRAIDYYLGHPKNDKPSVEQLLAYNKFHHVVDTQTAMIMRCIEVKGEEDPYG</sequence>
<dbReference type="AlphaFoldDB" id="A0A0F9H5Y0"/>
<protein>
    <submittedName>
        <fullName evidence="1">Uncharacterized protein</fullName>
    </submittedName>
</protein>
<name>A0A0F9H5Y0_9ZZZZ</name>
<proteinExistence type="predicted"/>
<gene>
    <name evidence="1" type="ORF">LCGC14_1743770</name>
</gene>